<keyword evidence="1" id="KW-0472">Membrane</keyword>
<keyword evidence="1" id="KW-1133">Transmembrane helix</keyword>
<evidence type="ECO:0000313" key="4">
    <source>
        <dbReference type="Proteomes" id="UP000886749"/>
    </source>
</evidence>
<comment type="caution">
    <text evidence="3">The sequence shown here is derived from an EMBL/GenBank/DDBJ whole genome shotgun (WGS) entry which is preliminary data.</text>
</comment>
<reference evidence="3" key="1">
    <citation type="submission" date="2020-10" db="EMBL/GenBank/DDBJ databases">
        <authorList>
            <person name="Gilroy R."/>
        </authorList>
    </citation>
    <scope>NUCLEOTIDE SEQUENCE</scope>
    <source>
        <strain evidence="3">CHK184-25365</strain>
    </source>
</reference>
<keyword evidence="1" id="KW-0812">Transmembrane</keyword>
<accession>A0A9D1DDL6</accession>
<dbReference type="Pfam" id="PF14285">
    <property type="entry name" value="DUF4367"/>
    <property type="match status" value="1"/>
</dbReference>
<evidence type="ECO:0000256" key="1">
    <source>
        <dbReference type="SAM" id="Phobius"/>
    </source>
</evidence>
<name>A0A9D1DDL6_9FIRM</name>
<feature type="transmembrane region" description="Helical" evidence="1">
    <location>
        <begin position="54"/>
        <end position="75"/>
    </location>
</feature>
<reference evidence="3" key="2">
    <citation type="journal article" date="2021" name="PeerJ">
        <title>Extensive microbial diversity within the chicken gut microbiome revealed by metagenomics and culture.</title>
        <authorList>
            <person name="Gilroy R."/>
            <person name="Ravi A."/>
            <person name="Getino M."/>
            <person name="Pursley I."/>
            <person name="Horton D.L."/>
            <person name="Alikhan N.F."/>
            <person name="Baker D."/>
            <person name="Gharbi K."/>
            <person name="Hall N."/>
            <person name="Watson M."/>
            <person name="Adriaenssens E.M."/>
            <person name="Foster-Nyarko E."/>
            <person name="Jarju S."/>
            <person name="Secka A."/>
            <person name="Antonio M."/>
            <person name="Oren A."/>
            <person name="Chaudhuri R.R."/>
            <person name="La Ragione R."/>
            <person name="Hildebrand F."/>
            <person name="Pallen M.J."/>
        </authorList>
    </citation>
    <scope>NUCLEOTIDE SEQUENCE</scope>
    <source>
        <strain evidence="3">CHK184-25365</strain>
    </source>
</reference>
<dbReference type="InterPro" id="IPR025377">
    <property type="entry name" value="DUF4367"/>
</dbReference>
<dbReference type="EMBL" id="DVGY01000151">
    <property type="protein sequence ID" value="HIR41489.1"/>
    <property type="molecule type" value="Genomic_DNA"/>
</dbReference>
<gene>
    <name evidence="3" type="ORF">IAB36_06665</name>
</gene>
<sequence>MTREELRRAFRQAQQEEFSAIPEQPMLSPSSGLEKRIARKLGLAPRRISRRMRAVVLLLVAVLLVMGSCTVYQAVTNGAYIKFTGIYTDYQTDLPEYHYRVRGYYEEASPVPHYQFPEPEGFIHLYDGSLEPELSLEHFDQWYNPDTGDILNFTQQGSYLSLLLETPFELKSIEQNGVTIFYGSSGEKGYAFWLNGGSAFTIEYWGNVSEDQLLEWVDGMKYTPYSRELDLNTVSSDYYCYLDDYYDPNQNDMVSIGKRFYYHLWDEIYDLMEEEETGRQENIDYNFASPPEGFTLMKTENNEYIGKLESGHFASNGATYTYEDAEGVQLILDQGILCPLPDQNGSFWYGITSSQPMENVEVADMEGLYSQEDRYSQLYWRYGGRLMWIYYYGDISKEDLIAMAETVDYENGIPALPAPEEESGSAT</sequence>
<organism evidence="3 4">
    <name type="scientific">Candidatus Egerieicola pullicola</name>
    <dbReference type="NCBI Taxonomy" id="2840775"/>
    <lineage>
        <taxon>Bacteria</taxon>
        <taxon>Bacillati</taxon>
        <taxon>Bacillota</taxon>
        <taxon>Clostridia</taxon>
        <taxon>Eubacteriales</taxon>
        <taxon>Oscillospiraceae</taxon>
        <taxon>Oscillospiraceae incertae sedis</taxon>
        <taxon>Candidatus Egerieicola</taxon>
    </lineage>
</organism>
<feature type="domain" description="DUF4367" evidence="2">
    <location>
        <begin position="352"/>
        <end position="407"/>
    </location>
</feature>
<evidence type="ECO:0000313" key="3">
    <source>
        <dbReference type="EMBL" id="HIR41489.1"/>
    </source>
</evidence>
<dbReference type="Proteomes" id="UP000886749">
    <property type="component" value="Unassembled WGS sequence"/>
</dbReference>
<evidence type="ECO:0000259" key="2">
    <source>
        <dbReference type="Pfam" id="PF14285"/>
    </source>
</evidence>
<dbReference type="AlphaFoldDB" id="A0A9D1DDL6"/>
<protein>
    <submittedName>
        <fullName evidence="3">DUF4367 domain-containing protein</fullName>
    </submittedName>
</protein>
<proteinExistence type="predicted"/>